<dbReference type="SUPFAM" id="SSF63748">
    <property type="entry name" value="Tudor/PWWP/MBT"/>
    <property type="match status" value="2"/>
</dbReference>
<accession>A0A9X0A2F6</accession>
<reference evidence="2" key="1">
    <citation type="submission" date="2023-01" db="EMBL/GenBank/DDBJ databases">
        <title>Genome assembly of the deep-sea coral Lophelia pertusa.</title>
        <authorList>
            <person name="Herrera S."/>
            <person name="Cordes E."/>
        </authorList>
    </citation>
    <scope>NUCLEOTIDE SEQUENCE</scope>
    <source>
        <strain evidence="2">USNM1676648</strain>
        <tissue evidence="2">Polyp</tissue>
    </source>
</reference>
<name>A0A9X0A2F6_9CNID</name>
<dbReference type="AlphaFoldDB" id="A0A9X0A2F6"/>
<dbReference type="EMBL" id="MU825405">
    <property type="protein sequence ID" value="KAJ7391703.1"/>
    <property type="molecule type" value="Genomic_DNA"/>
</dbReference>
<gene>
    <name evidence="2" type="ORF">OS493_017400</name>
</gene>
<comment type="caution">
    <text evidence="2">The sequence shown here is derived from an EMBL/GenBank/DDBJ whole genome shotgun (WGS) entry which is preliminary data.</text>
</comment>
<organism evidence="2 3">
    <name type="scientific">Desmophyllum pertusum</name>
    <dbReference type="NCBI Taxonomy" id="174260"/>
    <lineage>
        <taxon>Eukaryota</taxon>
        <taxon>Metazoa</taxon>
        <taxon>Cnidaria</taxon>
        <taxon>Anthozoa</taxon>
        <taxon>Hexacorallia</taxon>
        <taxon>Scleractinia</taxon>
        <taxon>Caryophylliina</taxon>
        <taxon>Caryophylliidae</taxon>
        <taxon>Desmophyllum</taxon>
    </lineage>
</organism>
<keyword evidence="3" id="KW-1185">Reference proteome</keyword>
<dbReference type="InterPro" id="IPR002999">
    <property type="entry name" value="Tudor"/>
</dbReference>
<dbReference type="Proteomes" id="UP001163046">
    <property type="component" value="Unassembled WGS sequence"/>
</dbReference>
<dbReference type="SMART" id="SM00333">
    <property type="entry name" value="TUDOR"/>
    <property type="match status" value="3"/>
</dbReference>
<feature type="domain" description="Tudor" evidence="1">
    <location>
        <begin position="17"/>
        <end position="72"/>
    </location>
</feature>
<feature type="domain" description="Tudor" evidence="1">
    <location>
        <begin position="131"/>
        <end position="186"/>
    </location>
</feature>
<evidence type="ECO:0000313" key="2">
    <source>
        <dbReference type="EMBL" id="KAJ7391703.1"/>
    </source>
</evidence>
<dbReference type="OrthoDB" id="76557at2759"/>
<protein>
    <recommendedName>
        <fullName evidence="1">Tudor domain-containing protein</fullName>
    </recommendedName>
</protein>
<sequence>MMAICNRFDYSVSALSNPVSVNDRIIARWTNNRYYPGKVSSTGNGLVHVLFDDSDTITHSISDISALISDKVPDRVEIGSHVVTTWKGSHKYDIGYVSDKDSNNLFEVTFDDNDEDYYAASQLRIFPDHSSAHEVGARVLARCTNGLYYRGFVTSANSTTVFINYDDGDAITLHKIDPTAVLLDKLPSYNEVYAGQRVIGYWPGRTRYYPGVVKCKRIPDCINCYQKAVYHVLFDDGGQRVQDFNQIRLIPCPCMASAVH</sequence>
<evidence type="ECO:0000259" key="1">
    <source>
        <dbReference type="SMART" id="SM00333"/>
    </source>
</evidence>
<dbReference type="Gene3D" id="2.30.30.140">
    <property type="match status" value="4"/>
</dbReference>
<feature type="domain" description="Tudor" evidence="1">
    <location>
        <begin position="190"/>
        <end position="255"/>
    </location>
</feature>
<evidence type="ECO:0000313" key="3">
    <source>
        <dbReference type="Proteomes" id="UP001163046"/>
    </source>
</evidence>
<proteinExistence type="predicted"/>